<dbReference type="GO" id="GO:0009279">
    <property type="term" value="C:cell outer membrane"/>
    <property type="evidence" value="ECO:0007669"/>
    <property type="project" value="UniProtKB-SubCell"/>
</dbReference>
<dbReference type="PROSITE" id="PS51257">
    <property type="entry name" value="PROKAR_LIPOPROTEIN"/>
    <property type="match status" value="1"/>
</dbReference>
<evidence type="ECO:0000256" key="4">
    <source>
        <dbReference type="PROSITE-ProRule" id="PRU00473"/>
    </source>
</evidence>
<dbReference type="CDD" id="cd07185">
    <property type="entry name" value="OmpA_C-like"/>
    <property type="match status" value="1"/>
</dbReference>
<feature type="chain" id="PRO_5032321557" evidence="5">
    <location>
        <begin position="19"/>
        <end position="212"/>
    </location>
</feature>
<dbReference type="InterPro" id="IPR036737">
    <property type="entry name" value="OmpA-like_sf"/>
</dbReference>
<dbReference type="AlphaFoldDB" id="A0A849KZF6"/>
<evidence type="ECO:0000256" key="5">
    <source>
        <dbReference type="SAM" id="SignalP"/>
    </source>
</evidence>
<evidence type="ECO:0000259" key="6">
    <source>
        <dbReference type="PROSITE" id="PS51123"/>
    </source>
</evidence>
<gene>
    <name evidence="7" type="ORF">HMH01_03830</name>
</gene>
<name>A0A849KZF6_9RHOB</name>
<dbReference type="InterPro" id="IPR006664">
    <property type="entry name" value="OMP_bac"/>
</dbReference>
<keyword evidence="2 4" id="KW-0472">Membrane</keyword>
<dbReference type="PANTHER" id="PTHR30329">
    <property type="entry name" value="STATOR ELEMENT OF FLAGELLAR MOTOR COMPLEX"/>
    <property type="match status" value="1"/>
</dbReference>
<evidence type="ECO:0000256" key="1">
    <source>
        <dbReference type="ARBA" id="ARBA00004442"/>
    </source>
</evidence>
<protein>
    <submittedName>
        <fullName evidence="7">OmpA family protein</fullName>
    </submittedName>
</protein>
<evidence type="ECO:0000256" key="3">
    <source>
        <dbReference type="ARBA" id="ARBA00023237"/>
    </source>
</evidence>
<sequence length="212" mass="21556">MLSAKSITLIAASGLALSACTDPDGTANNTGNSALIGAGLGAIAGQIVGGDTEATVIGAGIGAALGGGVGVLLERQERALQQELAGSGARIVNTGSQLIVSLPEAITFAVDSTVVRDSLRDDLFAIAQNLQQYPNSTVQVIGHTDDTGSASYNQDLSERRAAAVRSILVQGGVSSSRIRAFGMGENQPIATNATAEGRQANRRVEIVITPTR</sequence>
<organism evidence="7 8">
    <name type="scientific">Halovulum dunhuangense</name>
    <dbReference type="NCBI Taxonomy" id="1505036"/>
    <lineage>
        <taxon>Bacteria</taxon>
        <taxon>Pseudomonadati</taxon>
        <taxon>Pseudomonadota</taxon>
        <taxon>Alphaproteobacteria</taxon>
        <taxon>Rhodobacterales</taxon>
        <taxon>Paracoccaceae</taxon>
        <taxon>Halovulum</taxon>
    </lineage>
</organism>
<dbReference type="PROSITE" id="PS01068">
    <property type="entry name" value="OMPA_1"/>
    <property type="match status" value="1"/>
</dbReference>
<dbReference type="Pfam" id="PF00691">
    <property type="entry name" value="OmpA"/>
    <property type="match status" value="1"/>
</dbReference>
<dbReference type="PRINTS" id="PR01021">
    <property type="entry name" value="OMPADOMAIN"/>
</dbReference>
<dbReference type="SUPFAM" id="SSF103088">
    <property type="entry name" value="OmpA-like"/>
    <property type="match status" value="1"/>
</dbReference>
<dbReference type="PROSITE" id="PS51123">
    <property type="entry name" value="OMPA_2"/>
    <property type="match status" value="1"/>
</dbReference>
<dbReference type="InterPro" id="IPR006665">
    <property type="entry name" value="OmpA-like"/>
</dbReference>
<dbReference type="Gene3D" id="3.30.1330.60">
    <property type="entry name" value="OmpA-like domain"/>
    <property type="match status" value="1"/>
</dbReference>
<dbReference type="InterPro" id="IPR050330">
    <property type="entry name" value="Bact_OuterMem_StrucFunc"/>
</dbReference>
<evidence type="ECO:0000256" key="2">
    <source>
        <dbReference type="ARBA" id="ARBA00023136"/>
    </source>
</evidence>
<dbReference type="PRINTS" id="PR01023">
    <property type="entry name" value="NAFLGMOTY"/>
</dbReference>
<feature type="signal peptide" evidence="5">
    <location>
        <begin position="1"/>
        <end position="18"/>
    </location>
</feature>
<reference evidence="7 8" key="1">
    <citation type="submission" date="2020-05" db="EMBL/GenBank/DDBJ databases">
        <title>Gimesia benthica sp. nov., a novel planctomycete isolated from a deep-sea water sample of the Northwest Indian Ocean.</title>
        <authorList>
            <person name="Wang J."/>
            <person name="Ruan C."/>
            <person name="Song L."/>
            <person name="Zhu Y."/>
            <person name="Li A."/>
            <person name="Zheng X."/>
            <person name="Wang L."/>
            <person name="Lu Z."/>
            <person name="Huang Y."/>
            <person name="Du W."/>
            <person name="Zhou Y."/>
            <person name="Huang L."/>
            <person name="Dai X."/>
        </authorList>
    </citation>
    <scope>NUCLEOTIDE SEQUENCE [LARGE SCALE GENOMIC DNA]</scope>
    <source>
        <strain evidence="7 8">YYQ-30</strain>
    </source>
</reference>
<dbReference type="Pfam" id="PF13488">
    <property type="entry name" value="Gly-zipper_Omp"/>
    <property type="match status" value="1"/>
</dbReference>
<dbReference type="InterPro" id="IPR006690">
    <property type="entry name" value="OMPA-like_CS"/>
</dbReference>
<comment type="subcellular location">
    <subcellularLocation>
        <location evidence="1">Cell outer membrane</location>
    </subcellularLocation>
</comment>
<dbReference type="InterPro" id="IPR039567">
    <property type="entry name" value="Gly-zipper"/>
</dbReference>
<comment type="caution">
    <text evidence="7">The sequence shown here is derived from an EMBL/GenBank/DDBJ whole genome shotgun (WGS) entry which is preliminary data.</text>
</comment>
<keyword evidence="3" id="KW-0998">Cell outer membrane</keyword>
<keyword evidence="5" id="KW-0732">Signal</keyword>
<keyword evidence="8" id="KW-1185">Reference proteome</keyword>
<feature type="domain" description="OmpA-like" evidence="6">
    <location>
        <begin position="95"/>
        <end position="212"/>
    </location>
</feature>
<dbReference type="EMBL" id="JABFBC010000001">
    <property type="protein sequence ID" value="NNU79562.1"/>
    <property type="molecule type" value="Genomic_DNA"/>
</dbReference>
<dbReference type="Proteomes" id="UP000572377">
    <property type="component" value="Unassembled WGS sequence"/>
</dbReference>
<dbReference type="PANTHER" id="PTHR30329:SF21">
    <property type="entry name" value="LIPOPROTEIN YIAD-RELATED"/>
    <property type="match status" value="1"/>
</dbReference>
<evidence type="ECO:0000313" key="8">
    <source>
        <dbReference type="Proteomes" id="UP000572377"/>
    </source>
</evidence>
<proteinExistence type="predicted"/>
<dbReference type="RefSeq" id="WP_171322653.1">
    <property type="nucleotide sequence ID" value="NZ_JABFBC010000001.1"/>
</dbReference>
<accession>A0A849KZF6</accession>
<evidence type="ECO:0000313" key="7">
    <source>
        <dbReference type="EMBL" id="NNU79562.1"/>
    </source>
</evidence>